<evidence type="ECO:0008006" key="3">
    <source>
        <dbReference type="Google" id="ProtNLM"/>
    </source>
</evidence>
<sequence length="93" mass="10375">MLLVHLYFSSRSFGSEEHVGLAYGDNSLAEALHILWQSRTGVVAVVNRENMDVIGCMRNSDVYLLPENNELLGDRQQVSSKISSNLCYSCPPK</sequence>
<reference evidence="1" key="2">
    <citation type="journal article" date="2023" name="Int. J. Mol. Sci.">
        <title>De Novo Assembly and Annotation of 11 Diverse Shrub Willow (Salix) Genomes Reveals Novel Gene Organization in Sex-Linked Regions.</title>
        <authorList>
            <person name="Hyden B."/>
            <person name="Feng K."/>
            <person name="Yates T.B."/>
            <person name="Jawdy S."/>
            <person name="Cereghino C."/>
            <person name="Smart L.B."/>
            <person name="Muchero W."/>
        </authorList>
    </citation>
    <scope>NUCLEOTIDE SEQUENCE</scope>
    <source>
        <tissue evidence="1">Shoot tip</tissue>
    </source>
</reference>
<proteinExistence type="predicted"/>
<gene>
    <name evidence="1" type="ORF">OIU74_003959</name>
</gene>
<dbReference type="SUPFAM" id="SSF54631">
    <property type="entry name" value="CBS-domain pair"/>
    <property type="match status" value="1"/>
</dbReference>
<dbReference type="AlphaFoldDB" id="A0A9Q0UZ60"/>
<organism evidence="1 2">
    <name type="scientific">Salix koriyanagi</name>
    <dbReference type="NCBI Taxonomy" id="2511006"/>
    <lineage>
        <taxon>Eukaryota</taxon>
        <taxon>Viridiplantae</taxon>
        <taxon>Streptophyta</taxon>
        <taxon>Embryophyta</taxon>
        <taxon>Tracheophyta</taxon>
        <taxon>Spermatophyta</taxon>
        <taxon>Magnoliopsida</taxon>
        <taxon>eudicotyledons</taxon>
        <taxon>Gunneridae</taxon>
        <taxon>Pentapetalae</taxon>
        <taxon>rosids</taxon>
        <taxon>fabids</taxon>
        <taxon>Malpighiales</taxon>
        <taxon>Salicaceae</taxon>
        <taxon>Saliceae</taxon>
        <taxon>Salix</taxon>
    </lineage>
</organism>
<accession>A0A9Q0UZ60</accession>
<dbReference type="InterPro" id="IPR046342">
    <property type="entry name" value="CBS_dom_sf"/>
</dbReference>
<name>A0A9Q0UZ60_9ROSI</name>
<dbReference type="EMBL" id="JAPFFM010000010">
    <property type="protein sequence ID" value="KAJ6739100.1"/>
    <property type="molecule type" value="Genomic_DNA"/>
</dbReference>
<comment type="caution">
    <text evidence="1">The sequence shown here is derived from an EMBL/GenBank/DDBJ whole genome shotgun (WGS) entry which is preliminary data.</text>
</comment>
<dbReference type="Proteomes" id="UP001151752">
    <property type="component" value="Chromosome 4"/>
</dbReference>
<keyword evidence="2" id="KW-1185">Reference proteome</keyword>
<protein>
    <recommendedName>
        <fullName evidence="3">CBS domain-containing protein</fullName>
    </recommendedName>
</protein>
<reference evidence="1" key="1">
    <citation type="submission" date="2022-11" db="EMBL/GenBank/DDBJ databases">
        <authorList>
            <person name="Hyden B.L."/>
            <person name="Feng K."/>
            <person name="Yates T."/>
            <person name="Jawdy S."/>
            <person name="Smart L.B."/>
            <person name="Muchero W."/>
        </authorList>
    </citation>
    <scope>NUCLEOTIDE SEQUENCE</scope>
    <source>
        <tissue evidence="1">Shoot tip</tissue>
    </source>
</reference>
<evidence type="ECO:0000313" key="1">
    <source>
        <dbReference type="EMBL" id="KAJ6739100.1"/>
    </source>
</evidence>
<evidence type="ECO:0000313" key="2">
    <source>
        <dbReference type="Proteomes" id="UP001151752"/>
    </source>
</evidence>